<dbReference type="Gene3D" id="3.20.20.140">
    <property type="entry name" value="Metal-dependent hydrolases"/>
    <property type="match status" value="1"/>
</dbReference>
<accession>A0A3D9I7G4</accession>
<dbReference type="NCBIfam" id="NF005596">
    <property type="entry name" value="PRK07328.1"/>
    <property type="match status" value="1"/>
</dbReference>
<dbReference type="PANTHER" id="PTHR21039:SF0">
    <property type="entry name" value="HISTIDINOL-PHOSPHATASE"/>
    <property type="match status" value="1"/>
</dbReference>
<dbReference type="Proteomes" id="UP000256869">
    <property type="component" value="Unassembled WGS sequence"/>
</dbReference>
<evidence type="ECO:0000313" key="10">
    <source>
        <dbReference type="EMBL" id="RED57116.1"/>
    </source>
</evidence>
<dbReference type="InterPro" id="IPR004013">
    <property type="entry name" value="PHP_dom"/>
</dbReference>
<evidence type="ECO:0000256" key="6">
    <source>
        <dbReference type="ARBA" id="ARBA00023102"/>
    </source>
</evidence>
<dbReference type="SUPFAM" id="SSF89550">
    <property type="entry name" value="PHP domain-like"/>
    <property type="match status" value="1"/>
</dbReference>
<feature type="domain" description="PHP" evidence="9">
    <location>
        <begin position="4"/>
        <end position="200"/>
    </location>
</feature>
<evidence type="ECO:0000256" key="2">
    <source>
        <dbReference type="ARBA" id="ARBA00009152"/>
    </source>
</evidence>
<dbReference type="GO" id="GO:0000105">
    <property type="term" value="P:L-histidine biosynthetic process"/>
    <property type="evidence" value="ECO:0007669"/>
    <property type="project" value="UniProtKB-UniRule"/>
</dbReference>
<dbReference type="AlphaFoldDB" id="A0A3D9I7G4"/>
<evidence type="ECO:0000256" key="7">
    <source>
        <dbReference type="ARBA" id="ARBA00049158"/>
    </source>
</evidence>
<dbReference type="UniPathway" id="UPA00031">
    <property type="reaction ID" value="UER00013"/>
</dbReference>
<gene>
    <name evidence="10" type="ORF">DFP95_11127</name>
</gene>
<comment type="similarity">
    <text evidence="2 8">Belongs to the PHP hydrolase family. HisK subfamily.</text>
</comment>
<evidence type="ECO:0000256" key="1">
    <source>
        <dbReference type="ARBA" id="ARBA00004970"/>
    </source>
</evidence>
<dbReference type="InterPro" id="IPR016195">
    <property type="entry name" value="Pol/histidinol_Pase-like"/>
</dbReference>
<dbReference type="GO" id="GO:0004401">
    <property type="term" value="F:histidinol-phosphatase activity"/>
    <property type="evidence" value="ECO:0007669"/>
    <property type="project" value="UniProtKB-UniRule"/>
</dbReference>
<reference evidence="10 11" key="1">
    <citation type="submission" date="2018-07" db="EMBL/GenBank/DDBJ databases">
        <title>Genomic Encyclopedia of Type Strains, Phase III (KMG-III): the genomes of soil and plant-associated and newly described type strains.</title>
        <authorList>
            <person name="Whitman W."/>
        </authorList>
    </citation>
    <scope>NUCLEOTIDE SEQUENCE [LARGE SCALE GENOMIC DNA]</scope>
    <source>
        <strain evidence="10 11">CECT 8236</strain>
    </source>
</reference>
<protein>
    <recommendedName>
        <fullName evidence="3 8">Histidinol-phosphatase</fullName>
        <shortName evidence="8">HolPase</shortName>
        <ecNumber evidence="3 8">3.1.3.15</ecNumber>
    </recommendedName>
</protein>
<comment type="catalytic activity">
    <reaction evidence="7 8">
        <text>L-histidinol phosphate + H2O = L-histidinol + phosphate</text>
        <dbReference type="Rhea" id="RHEA:14465"/>
        <dbReference type="ChEBI" id="CHEBI:15377"/>
        <dbReference type="ChEBI" id="CHEBI:43474"/>
        <dbReference type="ChEBI" id="CHEBI:57699"/>
        <dbReference type="ChEBI" id="CHEBI:57980"/>
        <dbReference type="EC" id="3.1.3.15"/>
    </reaction>
</comment>
<dbReference type="OrthoDB" id="9775255at2"/>
<keyword evidence="11" id="KW-1185">Reference proteome</keyword>
<evidence type="ECO:0000256" key="8">
    <source>
        <dbReference type="RuleBase" id="RU366003"/>
    </source>
</evidence>
<comment type="pathway">
    <text evidence="1 8">Amino-acid biosynthesis; L-histidine biosynthesis; L-histidine from 5-phospho-alpha-D-ribose 1-diphosphate: step 8/9.</text>
</comment>
<name>A0A3D9I7G4_9BACL</name>
<sequence length="270" mass="31030">MKFDLHTHHDRCGHASGKIDDYISAAIRAGMQVIGISDHSPYFAHEHDQPQPGIAMARSDFPNYVAEVLRLKDKYRDKIEVLLGVESDFYVDQIDLYRSSYEPYPFDYIIGSVHQTRGVSIFNRNRWNGKETEEQIEEKKHYYELIRQSAHSGLFQVLGHIDAMKGYFPLFSNITGAEEEIDEALKAVAANDISIEINTSGKTKYCGGWYPSDVILERAHHFGVDVTFGSDAHVPDRVGEDWELVQKRLREIGFSRWVFFRQKQKVVVSL</sequence>
<keyword evidence="4 8" id="KW-0028">Amino-acid biosynthesis</keyword>
<keyword evidence="6 8" id="KW-0368">Histidine biosynthesis</keyword>
<evidence type="ECO:0000256" key="4">
    <source>
        <dbReference type="ARBA" id="ARBA00022605"/>
    </source>
</evidence>
<evidence type="ECO:0000259" key="9">
    <source>
        <dbReference type="Pfam" id="PF02811"/>
    </source>
</evidence>
<evidence type="ECO:0000256" key="5">
    <source>
        <dbReference type="ARBA" id="ARBA00022801"/>
    </source>
</evidence>
<organism evidence="10 11">
    <name type="scientific">Cohnella lupini</name>
    <dbReference type="NCBI Taxonomy" id="1294267"/>
    <lineage>
        <taxon>Bacteria</taxon>
        <taxon>Bacillati</taxon>
        <taxon>Bacillota</taxon>
        <taxon>Bacilli</taxon>
        <taxon>Bacillales</taxon>
        <taxon>Paenibacillaceae</taxon>
        <taxon>Cohnella</taxon>
    </lineage>
</organism>
<evidence type="ECO:0000256" key="3">
    <source>
        <dbReference type="ARBA" id="ARBA00013085"/>
    </source>
</evidence>
<comment type="caution">
    <text evidence="10">The sequence shown here is derived from an EMBL/GenBank/DDBJ whole genome shotgun (WGS) entry which is preliminary data.</text>
</comment>
<dbReference type="PANTHER" id="PTHR21039">
    <property type="entry name" value="HISTIDINOL PHOSPHATASE-RELATED"/>
    <property type="match status" value="1"/>
</dbReference>
<dbReference type="EC" id="3.1.3.15" evidence="3 8"/>
<dbReference type="Pfam" id="PF02811">
    <property type="entry name" value="PHP"/>
    <property type="match status" value="1"/>
</dbReference>
<dbReference type="EMBL" id="QRDY01000011">
    <property type="protein sequence ID" value="RED57116.1"/>
    <property type="molecule type" value="Genomic_DNA"/>
</dbReference>
<dbReference type="CDD" id="cd12110">
    <property type="entry name" value="PHP_HisPPase_Hisj_like"/>
    <property type="match status" value="1"/>
</dbReference>
<dbReference type="NCBIfam" id="TIGR01856">
    <property type="entry name" value="hisJ_fam"/>
    <property type="match status" value="1"/>
</dbReference>
<dbReference type="GO" id="GO:0005737">
    <property type="term" value="C:cytoplasm"/>
    <property type="evidence" value="ECO:0007669"/>
    <property type="project" value="TreeGrafter"/>
</dbReference>
<dbReference type="RefSeq" id="WP_115994020.1">
    <property type="nucleotide sequence ID" value="NZ_QRDY01000011.1"/>
</dbReference>
<proteinExistence type="inferred from homology"/>
<dbReference type="InterPro" id="IPR010140">
    <property type="entry name" value="Histidinol_P_phosphatase_HisJ"/>
</dbReference>
<keyword evidence="5 8" id="KW-0378">Hydrolase</keyword>
<evidence type="ECO:0000313" key="11">
    <source>
        <dbReference type="Proteomes" id="UP000256869"/>
    </source>
</evidence>